<dbReference type="PANTHER" id="PTHR32289:SF4">
    <property type="entry name" value="PROTEIN FAM167B"/>
    <property type="match status" value="1"/>
</dbReference>
<proteinExistence type="inferred from homology"/>
<comment type="similarity">
    <text evidence="1">Belongs to the FAM167 (SEC) family.</text>
</comment>
<dbReference type="InterPro" id="IPR051771">
    <property type="entry name" value="FAM167_domain"/>
</dbReference>
<evidence type="ECO:0000313" key="4">
    <source>
        <dbReference type="Proteomes" id="UP000518266"/>
    </source>
</evidence>
<dbReference type="InterPro" id="IPR024280">
    <property type="entry name" value="FAM167"/>
</dbReference>
<reference evidence="3 4" key="1">
    <citation type="submission" date="2020-03" db="EMBL/GenBank/DDBJ databases">
        <title>Dissostichus mawsoni Genome sequencing and assembly.</title>
        <authorList>
            <person name="Park H."/>
        </authorList>
    </citation>
    <scope>NUCLEOTIDE SEQUENCE [LARGE SCALE GENOMIC DNA]</scope>
    <source>
        <strain evidence="3">DM0001</strain>
        <tissue evidence="3">Muscle</tissue>
    </source>
</reference>
<keyword evidence="2" id="KW-0175">Coiled coil</keyword>
<dbReference type="PANTHER" id="PTHR32289">
    <property type="entry name" value="PROTEIN FAM167A"/>
    <property type="match status" value="1"/>
</dbReference>
<gene>
    <name evidence="3" type="ORF">F7725_007819</name>
</gene>
<organism evidence="3 4">
    <name type="scientific">Dissostichus mawsoni</name>
    <name type="common">Antarctic cod</name>
    <dbReference type="NCBI Taxonomy" id="36200"/>
    <lineage>
        <taxon>Eukaryota</taxon>
        <taxon>Metazoa</taxon>
        <taxon>Chordata</taxon>
        <taxon>Craniata</taxon>
        <taxon>Vertebrata</taxon>
        <taxon>Euteleostomi</taxon>
        <taxon>Actinopterygii</taxon>
        <taxon>Neopterygii</taxon>
        <taxon>Teleostei</taxon>
        <taxon>Neoteleostei</taxon>
        <taxon>Acanthomorphata</taxon>
        <taxon>Eupercaria</taxon>
        <taxon>Perciformes</taxon>
        <taxon>Notothenioidei</taxon>
        <taxon>Nototheniidae</taxon>
        <taxon>Dissostichus</taxon>
    </lineage>
</organism>
<accession>A0A7J5Y5F1</accession>
<evidence type="ECO:0000313" key="3">
    <source>
        <dbReference type="EMBL" id="KAF3844656.1"/>
    </source>
</evidence>
<dbReference type="Proteomes" id="UP000518266">
    <property type="component" value="Unassembled WGS sequence"/>
</dbReference>
<name>A0A7J5Y5F1_DISMA</name>
<protein>
    <submittedName>
        <fullName evidence="3">Uncharacterized protein</fullName>
    </submittedName>
</protein>
<keyword evidence="4" id="KW-1185">Reference proteome</keyword>
<dbReference type="Pfam" id="PF11652">
    <property type="entry name" value="FAM167"/>
    <property type="match status" value="1"/>
</dbReference>
<comment type="caution">
    <text evidence="3">The sequence shown here is derived from an EMBL/GenBank/DDBJ whole genome shotgun (WGS) entry which is preliminary data.</text>
</comment>
<dbReference type="OrthoDB" id="5965452at2759"/>
<dbReference type="AlphaFoldDB" id="A0A7J5Y5F1"/>
<feature type="coiled-coil region" evidence="2">
    <location>
        <begin position="480"/>
        <end position="507"/>
    </location>
</feature>
<evidence type="ECO:0000256" key="2">
    <source>
        <dbReference type="SAM" id="Coils"/>
    </source>
</evidence>
<dbReference type="EMBL" id="JAAKFY010000015">
    <property type="protein sequence ID" value="KAF3844656.1"/>
    <property type="molecule type" value="Genomic_DNA"/>
</dbReference>
<evidence type="ECO:0000256" key="1">
    <source>
        <dbReference type="ARBA" id="ARBA00005489"/>
    </source>
</evidence>
<sequence length="581" mass="63981">MCTSPTDVLADRVRIVGEGDACGSPEPLLWSEAHGGDVVGTQRQLAIWCLHELYCGTVAVRDMHHGKAGVGTQVALMVPCAESIVEDLNGILPCDVDLACQSHIGLPYSTKQSAVVDHPSDTIIHNKFSEMGCTVKVVENKGTFNVCVDVTKTVISYNVAENKVILPVIRIRGLFCEGRGLLESRLFHLLICWCKPLRLRPGKLRALLRQSRQHGPSAAAEGAVVRCVGLGGQPEEQRLREAQRQGELPPQLPHAVQQQQEHRGLLLQAGVGVGRVGTTLLERWKHVKAPHHAVLLVVVAEHREASSLSEFGHLLQHVIVCALGDDNSLRGRETPLVPQAGIRGIDVPEQQQNLPAAPLLPVRKQQVVAGDAQGASARVQTARGFLKPAFITEPMDFKEYGAESSEGDSEDLDSVKALTQKLKLQTRRPSYLEWQERVQSGPWKEGLPAAEPGSGGKEVSVPTILRNENSELVVRNICGFDTIDDALEFLRKELREMQVQDNRLARQLIRLRVEIHRLKVEQVCGRHKEMLDDATYELEECGEESDLLCDIPMKAAFSLSGPLKHLGLTKMNINSRRFSLC</sequence>